<dbReference type="Pfam" id="PF00355">
    <property type="entry name" value="Rieske"/>
    <property type="match status" value="1"/>
</dbReference>
<evidence type="ECO:0000256" key="1">
    <source>
        <dbReference type="ARBA" id="ARBA00022714"/>
    </source>
</evidence>
<dbReference type="AlphaFoldDB" id="A0A6G9Y8G6"/>
<evidence type="ECO:0000259" key="5">
    <source>
        <dbReference type="PROSITE" id="PS51296"/>
    </source>
</evidence>
<gene>
    <name evidence="6" type="ORF">F5544_07995</name>
</gene>
<dbReference type="PROSITE" id="PS51296">
    <property type="entry name" value="RIESKE"/>
    <property type="match status" value="1"/>
</dbReference>
<dbReference type="GO" id="GO:0004497">
    <property type="term" value="F:monooxygenase activity"/>
    <property type="evidence" value="ECO:0007669"/>
    <property type="project" value="UniProtKB-ARBA"/>
</dbReference>
<feature type="domain" description="Rieske" evidence="5">
    <location>
        <begin position="123"/>
        <end position="220"/>
    </location>
</feature>
<evidence type="ECO:0000256" key="4">
    <source>
        <dbReference type="ARBA" id="ARBA00023014"/>
    </source>
</evidence>
<keyword evidence="2" id="KW-0479">Metal-binding</keyword>
<name>A0A6G9Y8G6_9NOCA</name>
<organism evidence="6 7">
    <name type="scientific">Nocardia arthritidis</name>
    <dbReference type="NCBI Taxonomy" id="228602"/>
    <lineage>
        <taxon>Bacteria</taxon>
        <taxon>Bacillati</taxon>
        <taxon>Actinomycetota</taxon>
        <taxon>Actinomycetes</taxon>
        <taxon>Mycobacteriales</taxon>
        <taxon>Nocardiaceae</taxon>
        <taxon>Nocardia</taxon>
    </lineage>
</organism>
<keyword evidence="4" id="KW-0411">Iron-sulfur</keyword>
<sequence length="227" mass="24407">MSERDMRRYVGALLRGRRPHDFRPDPAEAEELRAAIELRAARGDDTPDPDFVDRLGDRLAESLDPPDTLPDKRFSGRRRQFIAGTSIAAAAAAAGVVTDRVVTATPGPSREVAATLVPTNGTWLAIAASSDVTEGMTRPFDVGTVTGFVRRVRGAIVGVSGVCTHQGCRLWFDSVDDRLRCPCHSTSFTVTGQVLTHQLPVSPAPLPQLQVRENAGVIEVFAPAKPA</sequence>
<accession>A0A6G9Y8G6</accession>
<evidence type="ECO:0000313" key="7">
    <source>
        <dbReference type="Proteomes" id="UP000503540"/>
    </source>
</evidence>
<dbReference type="InterPro" id="IPR036922">
    <property type="entry name" value="Rieske_2Fe-2S_sf"/>
</dbReference>
<dbReference type="SUPFAM" id="SSF50022">
    <property type="entry name" value="ISP domain"/>
    <property type="match status" value="1"/>
</dbReference>
<dbReference type="EMBL" id="CP046172">
    <property type="protein sequence ID" value="QIS09501.1"/>
    <property type="molecule type" value="Genomic_DNA"/>
</dbReference>
<evidence type="ECO:0000256" key="3">
    <source>
        <dbReference type="ARBA" id="ARBA00023004"/>
    </source>
</evidence>
<dbReference type="CDD" id="cd03467">
    <property type="entry name" value="Rieske"/>
    <property type="match status" value="1"/>
</dbReference>
<evidence type="ECO:0000256" key="2">
    <source>
        <dbReference type="ARBA" id="ARBA00022723"/>
    </source>
</evidence>
<dbReference type="InterPro" id="IPR017941">
    <property type="entry name" value="Rieske_2Fe-2S"/>
</dbReference>
<keyword evidence="1" id="KW-0001">2Fe-2S</keyword>
<dbReference type="KEGG" id="nah:F5544_07995"/>
<dbReference type="GO" id="GO:0051537">
    <property type="term" value="F:2 iron, 2 sulfur cluster binding"/>
    <property type="evidence" value="ECO:0007669"/>
    <property type="project" value="UniProtKB-KW"/>
</dbReference>
<reference evidence="6 7" key="1">
    <citation type="journal article" date="2019" name="ACS Chem. Biol.">
        <title>Identification and Mobilization of a Cryptic Antibiotic Biosynthesis Gene Locus from a Human-Pathogenic Nocardia Isolate.</title>
        <authorList>
            <person name="Herisse M."/>
            <person name="Ishida K."/>
            <person name="Porter J.L."/>
            <person name="Howden B."/>
            <person name="Hertweck C."/>
            <person name="Stinear T.P."/>
            <person name="Pidot S.J."/>
        </authorList>
    </citation>
    <scope>NUCLEOTIDE SEQUENCE [LARGE SCALE GENOMIC DNA]</scope>
    <source>
        <strain evidence="6 7">AUSMDU00012717</strain>
    </source>
</reference>
<evidence type="ECO:0000313" key="6">
    <source>
        <dbReference type="EMBL" id="QIS09501.1"/>
    </source>
</evidence>
<proteinExistence type="predicted"/>
<protein>
    <submittedName>
        <fullName evidence="6">Rieske 2Fe-2S domain-containing protein</fullName>
    </submittedName>
</protein>
<dbReference type="RefSeq" id="WP_167472593.1">
    <property type="nucleotide sequence ID" value="NZ_CP046172.1"/>
</dbReference>
<dbReference type="Proteomes" id="UP000503540">
    <property type="component" value="Chromosome"/>
</dbReference>
<keyword evidence="7" id="KW-1185">Reference proteome</keyword>
<dbReference type="GO" id="GO:0016705">
    <property type="term" value="F:oxidoreductase activity, acting on paired donors, with incorporation or reduction of molecular oxygen"/>
    <property type="evidence" value="ECO:0007669"/>
    <property type="project" value="UniProtKB-ARBA"/>
</dbReference>
<dbReference type="Gene3D" id="2.102.10.10">
    <property type="entry name" value="Rieske [2Fe-2S] iron-sulphur domain"/>
    <property type="match status" value="1"/>
</dbReference>
<dbReference type="GO" id="GO:0046872">
    <property type="term" value="F:metal ion binding"/>
    <property type="evidence" value="ECO:0007669"/>
    <property type="project" value="UniProtKB-KW"/>
</dbReference>
<keyword evidence="3" id="KW-0408">Iron</keyword>